<evidence type="ECO:0008006" key="3">
    <source>
        <dbReference type="Google" id="ProtNLM"/>
    </source>
</evidence>
<proteinExistence type="predicted"/>
<comment type="caution">
    <text evidence="1">The sequence shown here is derived from an EMBL/GenBank/DDBJ whole genome shotgun (WGS) entry which is preliminary data.</text>
</comment>
<reference evidence="2" key="1">
    <citation type="journal article" date="2019" name="Int. J. Syst. Evol. Microbiol.">
        <title>The Global Catalogue of Microorganisms (GCM) 10K type strain sequencing project: providing services to taxonomists for standard genome sequencing and annotation.</title>
        <authorList>
            <consortium name="The Broad Institute Genomics Platform"/>
            <consortium name="The Broad Institute Genome Sequencing Center for Infectious Disease"/>
            <person name="Wu L."/>
            <person name="Ma J."/>
        </authorList>
    </citation>
    <scope>NUCLEOTIDE SEQUENCE [LARGE SCALE GENOMIC DNA]</scope>
    <source>
        <strain evidence="2">KCTC 32255</strain>
    </source>
</reference>
<gene>
    <name evidence="1" type="ORF">ACFQGD_31225</name>
</gene>
<evidence type="ECO:0000313" key="2">
    <source>
        <dbReference type="Proteomes" id="UP001596337"/>
    </source>
</evidence>
<protein>
    <recommendedName>
        <fullName evidence="3">Helix-turn-helix domain-containing protein</fullName>
    </recommendedName>
</protein>
<accession>A0ABW2C8J5</accession>
<evidence type="ECO:0000313" key="1">
    <source>
        <dbReference type="EMBL" id="MFC6871602.1"/>
    </source>
</evidence>
<dbReference type="EMBL" id="JBHSXX010000001">
    <property type="protein sequence ID" value="MFC6871602.1"/>
    <property type="molecule type" value="Genomic_DNA"/>
</dbReference>
<keyword evidence="2" id="KW-1185">Reference proteome</keyword>
<sequence length="285" mass="30761">MITCTVPSCSNPTAGGTVCGLCLGRVRAELVEVAELVDDLDDQVARLTRTGPRVGSRPAEVGLPYNLGAAEVRDDLRNTLSTWVRELWETHGPRRAVPTGENGPNGEALVDAVLDPLGLDDTVPDMAAWLRRHPSWVEYHPAGGELVDEVADTVERVRRAVDLPPARVYCGPCPDCGTDLYARPERAVVACRECGTRHDVQALRETLLDAARGTLATAAELARALPRLLGRDLSPNTVRTWAHAGKLAKRAPDNRGRPRYRVGDVIDLALASPARHVTRSGAKSP</sequence>
<dbReference type="Proteomes" id="UP001596337">
    <property type="component" value="Unassembled WGS sequence"/>
</dbReference>
<dbReference type="RefSeq" id="WP_345391471.1">
    <property type="nucleotide sequence ID" value="NZ_BAABLA010000007.1"/>
</dbReference>
<name>A0ABW2C8J5_9PSEU</name>
<organism evidence="1 2">
    <name type="scientific">Haloechinothrix salitolerans</name>
    <dbReference type="NCBI Taxonomy" id="926830"/>
    <lineage>
        <taxon>Bacteria</taxon>
        <taxon>Bacillati</taxon>
        <taxon>Actinomycetota</taxon>
        <taxon>Actinomycetes</taxon>
        <taxon>Pseudonocardiales</taxon>
        <taxon>Pseudonocardiaceae</taxon>
        <taxon>Haloechinothrix</taxon>
    </lineage>
</organism>